<evidence type="ECO:0000256" key="14">
    <source>
        <dbReference type="SAM" id="MobiDB-lite"/>
    </source>
</evidence>
<feature type="region of interest" description="Disordered" evidence="14">
    <location>
        <begin position="187"/>
        <end position="213"/>
    </location>
</feature>
<dbReference type="InterPro" id="IPR001478">
    <property type="entry name" value="PDZ"/>
</dbReference>
<dbReference type="FunFam" id="3.40.50.11210:FF:000002">
    <property type="entry name" value="Signal-induced proliferation-associated 1-like protein 1"/>
    <property type="match status" value="1"/>
</dbReference>
<evidence type="ECO:0000256" key="13">
    <source>
        <dbReference type="PROSITE-ProRule" id="PRU00165"/>
    </source>
</evidence>
<evidence type="ECO:0000259" key="16">
    <source>
        <dbReference type="PROSITE" id="PS50106"/>
    </source>
</evidence>
<evidence type="ECO:0000256" key="3">
    <source>
        <dbReference type="ARBA" id="ARBA00004556"/>
    </source>
</evidence>
<keyword evidence="5" id="KW-0963">Cytoplasm</keyword>
<dbReference type="Pfam" id="PF00595">
    <property type="entry name" value="PDZ"/>
    <property type="match status" value="1"/>
</dbReference>
<keyword evidence="9" id="KW-0539">Nucleus</keyword>
<dbReference type="PROSITE" id="PS50085">
    <property type="entry name" value="RAPGAP"/>
    <property type="match status" value="1"/>
</dbReference>
<dbReference type="SUPFAM" id="SSF50156">
    <property type="entry name" value="PDZ domain-like"/>
    <property type="match status" value="1"/>
</dbReference>
<dbReference type="GO" id="GO:0048471">
    <property type="term" value="C:perinuclear region of cytoplasm"/>
    <property type="evidence" value="ECO:0007669"/>
    <property type="project" value="UniProtKB-SubCell"/>
</dbReference>
<dbReference type="Proteomes" id="UP000429181">
    <property type="component" value="Chromosome 29"/>
</dbReference>
<evidence type="ECO:0000256" key="10">
    <source>
        <dbReference type="ARBA" id="ARBA00061811"/>
    </source>
</evidence>
<dbReference type="Ensembl" id="ENSBIXT00005045920.1">
    <property type="protein sequence ID" value="ENSBIXP00005011942.1"/>
    <property type="gene ID" value="ENSBIXG00005016294.1"/>
</dbReference>
<reference evidence="17" key="2">
    <citation type="submission" date="2025-08" db="UniProtKB">
        <authorList>
            <consortium name="Ensembl"/>
        </authorList>
    </citation>
    <scope>IDENTIFICATION</scope>
</reference>
<evidence type="ECO:0000313" key="18">
    <source>
        <dbReference type="Proteomes" id="UP000429181"/>
    </source>
</evidence>
<comment type="subcellular location">
    <subcellularLocation>
        <location evidence="3">Cytoplasm</location>
        <location evidence="3">Perinuclear region</location>
    </subcellularLocation>
    <subcellularLocation>
        <location evidence="2">Endomembrane system</location>
        <topology evidence="2">Peripheral membrane protein</topology>
    </subcellularLocation>
    <subcellularLocation>
        <location evidence="1">Nucleus</location>
    </subcellularLocation>
</comment>
<dbReference type="GO" id="GO:0051056">
    <property type="term" value="P:regulation of small GTPase mediated signal transduction"/>
    <property type="evidence" value="ECO:0007669"/>
    <property type="project" value="InterPro"/>
</dbReference>
<organism evidence="17 18">
    <name type="scientific">Bos indicus x Bos taurus</name>
    <name type="common">Hybrid cattle</name>
    <dbReference type="NCBI Taxonomy" id="30522"/>
    <lineage>
        <taxon>Eukaryota</taxon>
        <taxon>Metazoa</taxon>
        <taxon>Chordata</taxon>
        <taxon>Craniata</taxon>
        <taxon>Vertebrata</taxon>
        <taxon>Euteleostomi</taxon>
        <taxon>Mammalia</taxon>
        <taxon>Eutheria</taxon>
        <taxon>Laurasiatheria</taxon>
        <taxon>Artiodactyla</taxon>
        <taxon>Ruminantia</taxon>
        <taxon>Pecora</taxon>
        <taxon>Bovidae</taxon>
        <taxon>Bovinae</taxon>
        <taxon>Bos</taxon>
    </lineage>
</organism>
<evidence type="ECO:0000256" key="4">
    <source>
        <dbReference type="ARBA" id="ARBA00022468"/>
    </source>
</evidence>
<dbReference type="CDD" id="cd06745">
    <property type="entry name" value="PDZ_SIPA1-like"/>
    <property type="match status" value="1"/>
</dbReference>
<evidence type="ECO:0000256" key="7">
    <source>
        <dbReference type="ARBA" id="ARBA00023054"/>
    </source>
</evidence>
<dbReference type="GeneTree" id="ENSGT00940000160644"/>
<dbReference type="Pfam" id="PF21022">
    <property type="entry name" value="Rap-GAP_dimer"/>
    <property type="match status" value="1"/>
</dbReference>
<evidence type="ECO:0000256" key="1">
    <source>
        <dbReference type="ARBA" id="ARBA00004123"/>
    </source>
</evidence>
<keyword evidence="4 13" id="KW-0343">GTPase activation</keyword>
<feature type="compositionally biased region" description="Basic and acidic residues" evidence="14">
    <location>
        <begin position="915"/>
        <end position="925"/>
    </location>
</feature>
<gene>
    <name evidence="17" type="primary">SIPA1</name>
</gene>
<dbReference type="InterPro" id="IPR036034">
    <property type="entry name" value="PDZ_sf"/>
</dbReference>
<dbReference type="SUPFAM" id="SSF111347">
    <property type="entry name" value="Rap/Ran-GAP"/>
    <property type="match status" value="1"/>
</dbReference>
<feature type="domain" description="Rap-GAP" evidence="15">
    <location>
        <begin position="381"/>
        <end position="599"/>
    </location>
</feature>
<protein>
    <recommendedName>
        <fullName evidence="11">Signal-induced proliferation-associated protein 1</fullName>
    </recommendedName>
    <alternativeName>
        <fullName evidence="12">GTPase-activating protein Spa-1</fullName>
    </alternativeName>
</protein>
<dbReference type="GO" id="GO:0012505">
    <property type="term" value="C:endomembrane system"/>
    <property type="evidence" value="ECO:0007669"/>
    <property type="project" value="UniProtKB-SubCell"/>
</dbReference>
<evidence type="ECO:0000313" key="17">
    <source>
        <dbReference type="Ensembl" id="ENSBIXP00005011942.1"/>
    </source>
</evidence>
<keyword evidence="7" id="KW-0175">Coiled coil</keyword>
<dbReference type="InterPro" id="IPR050989">
    <property type="entry name" value="Rap1_Ran_GAP"/>
</dbReference>
<keyword evidence="6" id="KW-0597">Phosphoprotein</keyword>
<dbReference type="SMART" id="SM00228">
    <property type="entry name" value="PDZ"/>
    <property type="match status" value="1"/>
</dbReference>
<dbReference type="Gene3D" id="6.10.140.210">
    <property type="match status" value="1"/>
</dbReference>
<dbReference type="PROSITE" id="PS50106">
    <property type="entry name" value="PDZ"/>
    <property type="match status" value="1"/>
</dbReference>
<feature type="compositionally biased region" description="Polar residues" evidence="14">
    <location>
        <begin position="200"/>
        <end position="213"/>
    </location>
</feature>
<dbReference type="PANTHER" id="PTHR15711">
    <property type="entry name" value="RAP GTPASE-ACTIVATING PROTEIN"/>
    <property type="match status" value="1"/>
</dbReference>
<evidence type="ECO:0000256" key="12">
    <source>
        <dbReference type="ARBA" id="ARBA00083086"/>
    </source>
</evidence>
<dbReference type="SUPFAM" id="SSF90257">
    <property type="entry name" value="Myosin rod fragments"/>
    <property type="match status" value="1"/>
</dbReference>
<evidence type="ECO:0000256" key="6">
    <source>
        <dbReference type="ARBA" id="ARBA00022553"/>
    </source>
</evidence>
<proteinExistence type="predicted"/>
<evidence type="ECO:0000256" key="9">
    <source>
        <dbReference type="ARBA" id="ARBA00023242"/>
    </source>
</evidence>
<accession>A0A4W2G1F7</accession>
<dbReference type="Gene3D" id="2.30.42.10">
    <property type="match status" value="1"/>
</dbReference>
<evidence type="ECO:0000256" key="11">
    <source>
        <dbReference type="ARBA" id="ARBA00071064"/>
    </source>
</evidence>
<evidence type="ECO:0000256" key="5">
    <source>
        <dbReference type="ARBA" id="ARBA00022490"/>
    </source>
</evidence>
<dbReference type="InterPro" id="IPR035974">
    <property type="entry name" value="Rap/Ran-GAP_sf"/>
</dbReference>
<dbReference type="FunFam" id="2.30.42.10:FF:000176">
    <property type="entry name" value="Signal-induced proliferation-associated 1"/>
    <property type="match status" value="1"/>
</dbReference>
<feature type="region of interest" description="Disordered" evidence="14">
    <location>
        <begin position="904"/>
        <end position="940"/>
    </location>
</feature>
<feature type="domain" description="PDZ" evidence="16">
    <location>
        <begin position="645"/>
        <end position="721"/>
    </location>
</feature>
<dbReference type="PANTHER" id="PTHR15711:SF14">
    <property type="entry name" value="SIGNAL-INDUCED PROLIFERATION-ASSOCIATED PROTEIN 1"/>
    <property type="match status" value="1"/>
</dbReference>
<feature type="compositionally biased region" description="Low complexity" evidence="14">
    <location>
        <begin position="799"/>
        <end position="827"/>
    </location>
</feature>
<sequence>MGFPSQRRQIICLVGPRLGGDPHPGPRSQPRNRPAGWAPTTRARQCGPAPGEPGPQVRGAPMWAGGGVGSPRRGPAPAPTDDLFARKLRQPARPPLTPHTFEPRPTRGPLVRSGSDAGEARPPTPASPRARAHSHEEASRPTAPPARFFSDPLALLGLPAEEPEPEFPPVPEPRCFAHYDVQSLLFDWSPRPRGPGAQAEASSGTPAAAQDQTASSDLLLEAPGFVSELGGEGELGLGGPVSPPVPPSLPNAAVSVLEEPQNRTSAYSLEHADLGAGYYRKYFYGKEHQNFFGLDEALGPVAVSLRREEKDSSGGGTLHSYRIIVRTTQLRTLRGTISEDALPPGPPRGLSPRKLLEHVAPRLSPTCLRLGSASPKVPRTLLTLDEQVLSFQRKVGILYCRAGQGSEEEMYNNQEAGPAFMQFLTLLGDVVRLKGFESYRAQLDTKTDSTGTHSLYTTYQDHEIMFHVSTMLPYTPNNQQQLLRKRHIGNDIVTIVFQEPGSKPFCPTTIRSHFQHIFLVVRAEAPCTPHTSYRVAVSRTQDTPAFGPALPPGGGPFAANADFRALLLAKALNGEQAAGHARQFHAMATRTRQQYLQDLATNERLDLYYGRGEAITLRFDGPPGQAVGEVVARLQLVSRGCETRELALPRDGQGRLGFEVDAAGFITHVERFTFAETTGLRPGARLLRVCGQTVPSLGPEAAAQLLRSAPKVCVTVLPPDDSGRPRRSFSELYTLSLQEPSRRGAAEPVQDEAPAEALLPDTKQLLQVCLNDSGGPPGPGDLVEERTEFLHSQNPPSPSSSLSDEAPVLPNTTPDLLLATTAKPAAPSEGRETPLTQDGPGSPGGFEDKDEPAPELRASFLPRTLSLRNSISKIMSEAGSETLEDEWQSISEIASTCNTILESLSREGQPILESGDAKGTPKSDAEPEPSSLSEKVSHLESMLRKLQDDLQKEKADRAALEEEVRSLRHNNRRLQAESESAATRLLLASKQLGSLATDLA</sequence>
<comment type="subunit">
    <text evidence="10">Interacts with RRP1B; the interaction leads to inhibition of SIPA1 GTPase activity.</text>
</comment>
<dbReference type="GO" id="GO:0005634">
    <property type="term" value="C:nucleus"/>
    <property type="evidence" value="ECO:0007669"/>
    <property type="project" value="UniProtKB-SubCell"/>
</dbReference>
<dbReference type="GO" id="GO:0005096">
    <property type="term" value="F:GTPase activator activity"/>
    <property type="evidence" value="ECO:0007669"/>
    <property type="project" value="UniProtKB-UniRule"/>
</dbReference>
<keyword evidence="8" id="KW-0472">Membrane</keyword>
<dbReference type="AlphaFoldDB" id="A0A4W2G1F7"/>
<feature type="region of interest" description="Disordered" evidence="14">
    <location>
        <begin position="1"/>
        <end position="168"/>
    </location>
</feature>
<feature type="region of interest" description="Disordered" evidence="14">
    <location>
        <begin position="788"/>
        <end position="853"/>
    </location>
</feature>
<evidence type="ECO:0000256" key="2">
    <source>
        <dbReference type="ARBA" id="ARBA00004184"/>
    </source>
</evidence>
<evidence type="ECO:0000256" key="8">
    <source>
        <dbReference type="ARBA" id="ARBA00023136"/>
    </source>
</evidence>
<evidence type="ECO:0000259" key="15">
    <source>
        <dbReference type="PROSITE" id="PS50085"/>
    </source>
</evidence>
<dbReference type="Pfam" id="PF02145">
    <property type="entry name" value="Rap_GAP"/>
    <property type="match status" value="1"/>
</dbReference>
<dbReference type="InterPro" id="IPR000331">
    <property type="entry name" value="Rap/Ran_GAP_dom"/>
</dbReference>
<dbReference type="Gene3D" id="3.40.50.11210">
    <property type="entry name" value="Rap/Ran-GAP"/>
    <property type="match status" value="1"/>
</dbReference>
<reference evidence="17 18" key="1">
    <citation type="submission" date="2018-11" db="EMBL/GenBank/DDBJ databases">
        <title>Haplotype-resolved cattle genomes.</title>
        <authorList>
            <person name="Low W.Y."/>
            <person name="Tearle R."/>
            <person name="Bickhart D.M."/>
            <person name="Rosen B.D."/>
            <person name="Koren S."/>
            <person name="Rhie A."/>
            <person name="Hiendleder S."/>
            <person name="Phillippy A.M."/>
            <person name="Smith T.P.L."/>
            <person name="Williams J.L."/>
        </authorList>
    </citation>
    <scope>NUCLEOTIDE SEQUENCE [LARGE SCALE GENOMIC DNA]</scope>
</reference>
<name>A0A4W2G1F7_BOBOX</name>